<dbReference type="Proteomes" id="UP001139157">
    <property type="component" value="Unassembled WGS sequence"/>
</dbReference>
<keyword evidence="2" id="KW-1185">Reference proteome</keyword>
<dbReference type="EMBL" id="JAMRXG010000009">
    <property type="protein sequence ID" value="MCM6776160.1"/>
    <property type="molecule type" value="Genomic_DNA"/>
</dbReference>
<protein>
    <submittedName>
        <fullName evidence="1">OsmC family protein</fullName>
    </submittedName>
</protein>
<sequence length="175" mass="18212">MTTEVGTPLNDITAATARAVAQDPAAAAVVFRASGRPEGTVATLVTAGHHTVRVDEPPNLGGADTAANPVEVYLAALIACHTVTYRFWAQRLGIVVADLAIEAEGDLDVRGFFGLDDAVRPGLQAVRVTVRIDGPEPAERYAELHRAVESHCPVLDLTAAPTPVESRLITGAAAG</sequence>
<dbReference type="SUPFAM" id="SSF82784">
    <property type="entry name" value="OsmC-like"/>
    <property type="match status" value="1"/>
</dbReference>
<reference evidence="1" key="1">
    <citation type="submission" date="2022-06" db="EMBL/GenBank/DDBJ databases">
        <title>Novel species in genus nocardia.</title>
        <authorList>
            <person name="Li F."/>
        </authorList>
    </citation>
    <scope>NUCLEOTIDE SEQUENCE</scope>
    <source>
        <strain evidence="1">CDC141</strain>
    </source>
</reference>
<gene>
    <name evidence="1" type="ORF">NDR86_21990</name>
</gene>
<dbReference type="InterPro" id="IPR036102">
    <property type="entry name" value="OsmC/Ohrsf"/>
</dbReference>
<dbReference type="AlphaFoldDB" id="A0A9X2EB18"/>
<dbReference type="PANTHER" id="PTHR35368:SF1">
    <property type="entry name" value="HYDROPEROXIDE REDUCTASE"/>
    <property type="match status" value="1"/>
</dbReference>
<organism evidence="1 2">
    <name type="scientific">Nocardia pulmonis</name>
    <dbReference type="NCBI Taxonomy" id="2951408"/>
    <lineage>
        <taxon>Bacteria</taxon>
        <taxon>Bacillati</taxon>
        <taxon>Actinomycetota</taxon>
        <taxon>Actinomycetes</taxon>
        <taxon>Mycobacteriales</taxon>
        <taxon>Nocardiaceae</taxon>
        <taxon>Nocardia</taxon>
    </lineage>
</organism>
<dbReference type="Gene3D" id="3.30.300.20">
    <property type="match status" value="1"/>
</dbReference>
<dbReference type="Pfam" id="PF02566">
    <property type="entry name" value="OsmC"/>
    <property type="match status" value="1"/>
</dbReference>
<evidence type="ECO:0000313" key="2">
    <source>
        <dbReference type="Proteomes" id="UP001139157"/>
    </source>
</evidence>
<name>A0A9X2EB18_9NOCA</name>
<comment type="caution">
    <text evidence="1">The sequence shown here is derived from an EMBL/GenBank/DDBJ whole genome shotgun (WGS) entry which is preliminary data.</text>
</comment>
<dbReference type="InterPro" id="IPR003718">
    <property type="entry name" value="OsmC/Ohr_fam"/>
</dbReference>
<accession>A0A9X2EB18</accession>
<dbReference type="InterPro" id="IPR015946">
    <property type="entry name" value="KH_dom-like_a/b"/>
</dbReference>
<dbReference type="PANTHER" id="PTHR35368">
    <property type="entry name" value="HYDROPEROXIDE REDUCTASE"/>
    <property type="match status" value="1"/>
</dbReference>
<evidence type="ECO:0000313" key="1">
    <source>
        <dbReference type="EMBL" id="MCM6776160.1"/>
    </source>
</evidence>
<proteinExistence type="predicted"/>
<dbReference type="InterPro" id="IPR052924">
    <property type="entry name" value="OsmC/Ohr_hydroprdx_reductase"/>
</dbReference>
<dbReference type="RefSeq" id="WP_251914467.1">
    <property type="nucleotide sequence ID" value="NZ_JAMRXG010000009.1"/>
</dbReference>